<dbReference type="InterPro" id="IPR036909">
    <property type="entry name" value="Cyt_c-like_dom_sf"/>
</dbReference>
<dbReference type="EMBL" id="QTJV01000009">
    <property type="protein sequence ID" value="RFM32656.1"/>
    <property type="molecule type" value="Genomic_DNA"/>
</dbReference>
<name>A0A3E1NXJ6_9BACT</name>
<dbReference type="AlphaFoldDB" id="A0A3E1NXJ6"/>
<gene>
    <name evidence="2" type="ORF">DXN04_23570</name>
</gene>
<keyword evidence="1" id="KW-0732">Signal</keyword>
<dbReference type="InterPro" id="IPR036280">
    <property type="entry name" value="Multihaem_cyt_sf"/>
</dbReference>
<evidence type="ECO:0000313" key="3">
    <source>
        <dbReference type="Proteomes" id="UP000261174"/>
    </source>
</evidence>
<reference evidence="2 3" key="1">
    <citation type="submission" date="2018-08" db="EMBL/GenBank/DDBJ databases">
        <title>Chitinophaga sp. K20C18050901, a novel bacterium isolated from forest soil.</title>
        <authorList>
            <person name="Wang C."/>
        </authorList>
    </citation>
    <scope>NUCLEOTIDE SEQUENCE [LARGE SCALE GENOMIC DNA]</scope>
    <source>
        <strain evidence="2 3">K20C18050901</strain>
    </source>
</reference>
<proteinExistence type="predicted"/>
<dbReference type="PROSITE" id="PS51257">
    <property type="entry name" value="PROKAR_LIPOPROTEIN"/>
    <property type="match status" value="1"/>
</dbReference>
<dbReference type="Proteomes" id="UP000261174">
    <property type="component" value="Unassembled WGS sequence"/>
</dbReference>
<feature type="signal peptide" evidence="1">
    <location>
        <begin position="1"/>
        <end position="21"/>
    </location>
</feature>
<dbReference type="SUPFAM" id="SSF46626">
    <property type="entry name" value="Cytochrome c"/>
    <property type="match status" value="1"/>
</dbReference>
<evidence type="ECO:0000313" key="2">
    <source>
        <dbReference type="EMBL" id="RFM32656.1"/>
    </source>
</evidence>
<organism evidence="2 3">
    <name type="scientific">Chitinophaga silvisoli</name>
    <dbReference type="NCBI Taxonomy" id="2291814"/>
    <lineage>
        <taxon>Bacteria</taxon>
        <taxon>Pseudomonadati</taxon>
        <taxon>Bacteroidota</taxon>
        <taxon>Chitinophagia</taxon>
        <taxon>Chitinophagales</taxon>
        <taxon>Chitinophagaceae</taxon>
        <taxon>Chitinophaga</taxon>
    </lineage>
</organism>
<dbReference type="GO" id="GO:0009055">
    <property type="term" value="F:electron transfer activity"/>
    <property type="evidence" value="ECO:0007669"/>
    <property type="project" value="InterPro"/>
</dbReference>
<accession>A0A3E1NXJ6</accession>
<dbReference type="SUPFAM" id="SSF48695">
    <property type="entry name" value="Multiheme cytochromes"/>
    <property type="match status" value="1"/>
</dbReference>
<dbReference type="GO" id="GO:0020037">
    <property type="term" value="F:heme binding"/>
    <property type="evidence" value="ECO:0007669"/>
    <property type="project" value="InterPro"/>
</dbReference>
<dbReference type="OrthoDB" id="338827at2"/>
<dbReference type="RefSeq" id="WP_116855849.1">
    <property type="nucleotide sequence ID" value="NZ_QTJV01000009.1"/>
</dbReference>
<sequence length="314" mass="34911">MKQGKYIAVVVVLMMMACNNASQVISNNITFKDKLSEYGLFKTALVPAAGVTTIEIASTLFTDYAEKQRLLKIPAGTKIILQGDSLPVFPDGTIIAKTFYYTKDSSRQIIETRLLLLQHNKWNAATYRWNEDQQDARLLNEGATVPVTLGKNRTIAYRIPAQADCASCHRSGHDLSPIGPKAANLNIIVNREGIRQNQLSYLMHKDILAPADVRSISVLPDYNDTSVSITARARAYLEINCAHCHSSTGMAANTSLMLGYFTPYNQTGIEFNKQNMIIRMTTMGELHMPKIGTTIVHQEGLQLVKQYIRSLQAN</sequence>
<feature type="chain" id="PRO_5017553297" evidence="1">
    <location>
        <begin position="22"/>
        <end position="314"/>
    </location>
</feature>
<keyword evidence="3" id="KW-1185">Reference proteome</keyword>
<evidence type="ECO:0000256" key="1">
    <source>
        <dbReference type="SAM" id="SignalP"/>
    </source>
</evidence>
<protein>
    <submittedName>
        <fullName evidence="2">Uncharacterized protein</fullName>
    </submittedName>
</protein>
<comment type="caution">
    <text evidence="2">The sequence shown here is derived from an EMBL/GenBank/DDBJ whole genome shotgun (WGS) entry which is preliminary data.</text>
</comment>